<dbReference type="Pfam" id="PF04464">
    <property type="entry name" value="Glyphos_transf"/>
    <property type="match status" value="1"/>
</dbReference>
<keyword evidence="4 9" id="KW-0808">Transferase</keyword>
<evidence type="ECO:0000256" key="4">
    <source>
        <dbReference type="ARBA" id="ARBA00022679"/>
    </source>
</evidence>
<dbReference type="GO" id="GO:0019350">
    <property type="term" value="P:teichoic acid biosynthetic process"/>
    <property type="evidence" value="ECO:0007669"/>
    <property type="project" value="UniProtKB-KW"/>
</dbReference>
<dbReference type="Gene3D" id="3.40.50.11820">
    <property type="match status" value="1"/>
</dbReference>
<reference evidence="7 10" key="3">
    <citation type="submission" date="2020-11" db="EMBL/GenBank/DDBJ databases">
        <authorList>
            <consortium name="Pathogen Informatics"/>
        </authorList>
    </citation>
    <scope>NUCLEOTIDE SEQUENCE [LARGE SCALE GENOMIC DNA]</scope>
    <source>
        <strain evidence="7 10">NCTC12218</strain>
    </source>
</reference>
<dbReference type="InterPro" id="IPR043148">
    <property type="entry name" value="TagF_C"/>
</dbReference>
<keyword evidence="11" id="KW-1185">Reference proteome</keyword>
<evidence type="ECO:0000256" key="3">
    <source>
        <dbReference type="ARBA" id="ARBA00022475"/>
    </source>
</evidence>
<accession>A0A7Z7QR00</accession>
<dbReference type="Proteomes" id="UP000572988">
    <property type="component" value="Unassembled WGS sequence"/>
</dbReference>
<evidence type="ECO:0000256" key="5">
    <source>
        <dbReference type="ARBA" id="ARBA00022944"/>
    </source>
</evidence>
<sequence>MHIKILGYHIFQKGGTTRSNLNLIQSLCQAGHQVTYVNYMGVRKQRLKSLIAEEGGQLKNVKFQSFLGANSIAHADLLIITREDFFKFAREVKQLSPETVILGEIHSPLAYISPHMDLALEAVDAVRVSTEAIARAFEQRYDYPYVFPMYVNTSHLKIAKAPTATTYNLLIKARFEDEIKDISYALKMMRYFIHERHQSQIHLYLQGYGPSLELYENLVRYYRLESNVHINEAEPESYIYFSSSPYETLGYSILEAIAQGHRVCLYPGDDQVLRAIYTPFHAVHWLQKDLKSDADTLMQAFSAQYTDEERQEDIEVLKQQFIRINDTNALIAKTMEIAQQHQVNQAEIQPPKIKARYQFAQEMAKRFAIQTKQNLESSSKGPLRKGSRVYNKVRQAIFKVEGRVKQRQIHQRQVSKKHVFVESFHGKNFSGDPKYIACALKRLDPELEIYVSAADPLVELEIRAFGMTPIRFGTRSYMRAFEKSAYVIINGNLWDRLVKHPQQCVVQTWHGFPLKRMVNDLMDEQERQKQALQFAPRMKKWDVLLSSSPRYEQYIQSAFQLKTHPNLKILREGAPRNSDLMRYQDDVERRSTIQEKYMFTKNEEKRYILFCPTWRKDTRQSVSTLDIVSLIEGLPDQYEMIVKLHPNEGHLREVYDRLHPRIHCFFNELVDIQELYLISDVLITDYSSAIFDYAHLDRPILILEEDTTRYQQDIGFYFDIEQFTNIQKVGQNIEQIQHMILQNKHVDHQKMTNELMTYDQIESDNKVAQFILEQ</sequence>
<dbReference type="Gene3D" id="3.40.50.2000">
    <property type="entry name" value="Glycogen Phosphorylase B"/>
    <property type="match status" value="2"/>
</dbReference>
<dbReference type="InterPro" id="IPR043149">
    <property type="entry name" value="TagF_N"/>
</dbReference>
<dbReference type="EC" id="2.7.8.12" evidence="9"/>
<keyword evidence="6" id="KW-0472">Membrane</keyword>
<dbReference type="PANTHER" id="PTHR37316:SF3">
    <property type="entry name" value="TEICHOIC ACID GLYCEROL-PHOSPHATE TRANSFERASE"/>
    <property type="match status" value="1"/>
</dbReference>
<evidence type="ECO:0000313" key="10">
    <source>
        <dbReference type="Proteomes" id="UP000264146"/>
    </source>
</evidence>
<keyword evidence="5" id="KW-0777">Teichoic acid biosynthesis</keyword>
<dbReference type="EMBL" id="POVK01000037">
    <property type="protein sequence ID" value="NHA34793.1"/>
    <property type="molecule type" value="Genomic_DNA"/>
</dbReference>
<comment type="subcellular location">
    <subcellularLocation>
        <location evidence="1">Cell membrane</location>
        <topology evidence="1">Peripheral membrane protein</topology>
    </subcellularLocation>
</comment>
<dbReference type="Proteomes" id="UP000264146">
    <property type="component" value="Chromosome"/>
</dbReference>
<proteinExistence type="inferred from homology"/>
<dbReference type="GeneID" id="93790802"/>
<name>A0A7Z7QR00_STASC</name>
<dbReference type="AlphaFoldDB" id="A0A7Z7QR00"/>
<evidence type="ECO:0000256" key="6">
    <source>
        <dbReference type="ARBA" id="ARBA00023136"/>
    </source>
</evidence>
<dbReference type="RefSeq" id="WP_126496147.1">
    <property type="nucleotide sequence ID" value="NZ_CALYEE010000013.1"/>
</dbReference>
<evidence type="ECO:0000313" key="11">
    <source>
        <dbReference type="Proteomes" id="UP000572988"/>
    </source>
</evidence>
<comment type="similarity">
    <text evidence="2">Belongs to the CDP-glycerol glycerophosphotransferase family.</text>
</comment>
<protein>
    <submittedName>
        <fullName evidence="8">CDP-glycerol--glycerophosphate glycerophosphotransferase</fullName>
    </submittedName>
    <submittedName>
        <fullName evidence="9">Putative glycosyltransferase</fullName>
        <ecNumber evidence="9">2.7.8.12</ecNumber>
    </submittedName>
</protein>
<evidence type="ECO:0000256" key="1">
    <source>
        <dbReference type="ARBA" id="ARBA00004202"/>
    </source>
</evidence>
<evidence type="ECO:0000313" key="7">
    <source>
        <dbReference type="EMBL" id="CAD7360484.1"/>
    </source>
</evidence>
<dbReference type="Gene3D" id="3.40.50.12580">
    <property type="match status" value="1"/>
</dbReference>
<dbReference type="InterPro" id="IPR051612">
    <property type="entry name" value="Teichoic_Acid_Biosynth"/>
</dbReference>
<dbReference type="InterPro" id="IPR007554">
    <property type="entry name" value="Glycerophosphate_synth"/>
</dbReference>
<keyword evidence="3" id="KW-1003">Cell membrane</keyword>
<reference evidence="8 11" key="1">
    <citation type="submission" date="2018-01" db="EMBL/GenBank/DDBJ databases">
        <title>Complete genome sequence of Staphylococcus Scheliferi isolated from human.</title>
        <authorList>
            <person name="Abouelkhair M.A."/>
            <person name="Bemis D.A."/>
            <person name="Kania S.A."/>
        </authorList>
    </citation>
    <scope>NUCLEOTIDE SEQUENCE [LARGE SCALE GENOMIC DNA]</scope>
    <source>
        <strain evidence="8 11">ATCC 43808</strain>
    </source>
</reference>
<gene>
    <name evidence="9" type="primary">tagF_2</name>
    <name evidence="8" type="ORF">C1O36_09960</name>
    <name evidence="9" type="ORF">NCTC12218_02160</name>
</gene>
<dbReference type="EMBL" id="UHEF01000001">
    <property type="protein sequence ID" value="SUM90057.1"/>
    <property type="molecule type" value="Genomic_DNA"/>
</dbReference>
<reference evidence="9" key="2">
    <citation type="submission" date="2018-06" db="EMBL/GenBank/DDBJ databases">
        <authorList>
            <consortium name="Pathogen Informatics"/>
            <person name="Doyle S."/>
        </authorList>
    </citation>
    <scope>NUCLEOTIDE SEQUENCE [LARGE SCALE GENOMIC DNA]</scope>
    <source>
        <strain evidence="9">NCTC12218</strain>
    </source>
</reference>
<dbReference type="EMBL" id="LR962863">
    <property type="protein sequence ID" value="CAD7360484.1"/>
    <property type="molecule type" value="Genomic_DNA"/>
</dbReference>
<dbReference type="PANTHER" id="PTHR37316">
    <property type="entry name" value="TEICHOIC ACID GLYCEROL-PHOSPHATE PRIMASE"/>
    <property type="match status" value="1"/>
</dbReference>
<evidence type="ECO:0000313" key="9">
    <source>
        <dbReference type="EMBL" id="SUM90057.1"/>
    </source>
</evidence>
<organism evidence="9">
    <name type="scientific">Staphylococcus schleiferi</name>
    <dbReference type="NCBI Taxonomy" id="1295"/>
    <lineage>
        <taxon>Bacteria</taxon>
        <taxon>Bacillati</taxon>
        <taxon>Bacillota</taxon>
        <taxon>Bacilli</taxon>
        <taxon>Bacillales</taxon>
        <taxon>Staphylococcaceae</taxon>
        <taxon>Staphylococcus</taxon>
    </lineage>
</organism>
<dbReference type="SUPFAM" id="SSF53756">
    <property type="entry name" value="UDP-Glycosyltransferase/glycogen phosphorylase"/>
    <property type="match status" value="2"/>
</dbReference>
<dbReference type="GO" id="GO:0047355">
    <property type="term" value="F:CDP-glycerol glycerophosphotransferase activity"/>
    <property type="evidence" value="ECO:0007669"/>
    <property type="project" value="UniProtKB-EC"/>
</dbReference>
<dbReference type="GO" id="GO:0005886">
    <property type="term" value="C:plasma membrane"/>
    <property type="evidence" value="ECO:0007669"/>
    <property type="project" value="UniProtKB-SubCell"/>
</dbReference>
<evidence type="ECO:0000313" key="8">
    <source>
        <dbReference type="EMBL" id="NHA34793.1"/>
    </source>
</evidence>
<evidence type="ECO:0000256" key="2">
    <source>
        <dbReference type="ARBA" id="ARBA00010488"/>
    </source>
</evidence>